<keyword evidence="1" id="KW-0805">Transcription regulation</keyword>
<dbReference type="PANTHER" id="PTHR24567:SF28">
    <property type="entry name" value="LISTERIOLYSIN REGULATORY PROTEIN"/>
    <property type="match status" value="1"/>
</dbReference>
<dbReference type="Proteomes" id="UP001595916">
    <property type="component" value="Unassembled WGS sequence"/>
</dbReference>
<keyword evidence="2" id="KW-0238">DNA-binding</keyword>
<keyword evidence="3" id="KW-0804">Transcription</keyword>
<dbReference type="EMBL" id="JBHSHL010000003">
    <property type="protein sequence ID" value="MFC4803622.1"/>
    <property type="molecule type" value="Genomic_DNA"/>
</dbReference>
<dbReference type="RefSeq" id="WP_379787068.1">
    <property type="nucleotide sequence ID" value="NZ_JBHSHL010000003.1"/>
</dbReference>
<dbReference type="InterPro" id="IPR014710">
    <property type="entry name" value="RmlC-like_jellyroll"/>
</dbReference>
<evidence type="ECO:0000259" key="5">
    <source>
        <dbReference type="PROSITE" id="PS51063"/>
    </source>
</evidence>
<dbReference type="PROSITE" id="PS50042">
    <property type="entry name" value="CNMP_BINDING_3"/>
    <property type="match status" value="1"/>
</dbReference>
<evidence type="ECO:0000256" key="2">
    <source>
        <dbReference type="ARBA" id="ARBA00023125"/>
    </source>
</evidence>
<dbReference type="SUPFAM" id="SSF46785">
    <property type="entry name" value="Winged helix' DNA-binding domain"/>
    <property type="match status" value="1"/>
</dbReference>
<proteinExistence type="predicted"/>
<dbReference type="SMART" id="SM00419">
    <property type="entry name" value="HTH_CRP"/>
    <property type="match status" value="1"/>
</dbReference>
<gene>
    <name evidence="6" type="ORF">ACFO4R_00865</name>
</gene>
<protein>
    <submittedName>
        <fullName evidence="6">Crp/Fnr family transcriptional regulator</fullName>
    </submittedName>
</protein>
<keyword evidence="7" id="KW-1185">Reference proteome</keyword>
<feature type="domain" description="HTH crp-type" evidence="5">
    <location>
        <begin position="150"/>
        <end position="217"/>
    </location>
</feature>
<dbReference type="Gene3D" id="2.60.120.10">
    <property type="entry name" value="Jelly Rolls"/>
    <property type="match status" value="1"/>
</dbReference>
<feature type="domain" description="Cyclic nucleotide-binding" evidence="4">
    <location>
        <begin position="16"/>
        <end position="136"/>
    </location>
</feature>
<accession>A0ABV9QH38</accession>
<dbReference type="InterPro" id="IPR036390">
    <property type="entry name" value="WH_DNA-bd_sf"/>
</dbReference>
<evidence type="ECO:0000259" key="4">
    <source>
        <dbReference type="PROSITE" id="PS50042"/>
    </source>
</evidence>
<dbReference type="InterPro" id="IPR036388">
    <property type="entry name" value="WH-like_DNA-bd_sf"/>
</dbReference>
<evidence type="ECO:0000313" key="7">
    <source>
        <dbReference type="Proteomes" id="UP001595916"/>
    </source>
</evidence>
<dbReference type="SUPFAM" id="SSF51206">
    <property type="entry name" value="cAMP-binding domain-like"/>
    <property type="match status" value="1"/>
</dbReference>
<evidence type="ECO:0000256" key="1">
    <source>
        <dbReference type="ARBA" id="ARBA00023015"/>
    </source>
</evidence>
<dbReference type="Pfam" id="PF13545">
    <property type="entry name" value="HTH_Crp_2"/>
    <property type="match status" value="1"/>
</dbReference>
<sequence>MKDSCQECLCTSKIPLFRELDESEQLKIVASAEHFERDAMEIVVHENEKADFILVIREGKVKLNTFDSEGKEYILSVKSESHIIGEEYLLKNTVFDYNVETMEATKFCKISTDVLFAKSMENPLFAQKMILNLSKELQNANNKIRLMMESDALRRICGFLLQQSSLIEKSEIQLGLDDISAIINLRKETVSRKLKQLEQKGLIRRDGHKKIKILDSEELEHIFYEI</sequence>
<dbReference type="Pfam" id="PF00027">
    <property type="entry name" value="cNMP_binding"/>
    <property type="match status" value="1"/>
</dbReference>
<dbReference type="PROSITE" id="PS51063">
    <property type="entry name" value="HTH_CRP_2"/>
    <property type="match status" value="1"/>
</dbReference>
<dbReference type="InterPro" id="IPR000595">
    <property type="entry name" value="cNMP-bd_dom"/>
</dbReference>
<organism evidence="6 7">
    <name type="scientific">Filifactor villosus</name>
    <dbReference type="NCBI Taxonomy" id="29374"/>
    <lineage>
        <taxon>Bacteria</taxon>
        <taxon>Bacillati</taxon>
        <taxon>Bacillota</taxon>
        <taxon>Clostridia</taxon>
        <taxon>Peptostreptococcales</taxon>
        <taxon>Filifactoraceae</taxon>
        <taxon>Filifactor</taxon>
    </lineage>
</organism>
<dbReference type="Gene3D" id="1.10.10.10">
    <property type="entry name" value="Winged helix-like DNA-binding domain superfamily/Winged helix DNA-binding domain"/>
    <property type="match status" value="1"/>
</dbReference>
<name>A0ABV9QH38_9FIRM</name>
<dbReference type="CDD" id="cd00038">
    <property type="entry name" value="CAP_ED"/>
    <property type="match status" value="1"/>
</dbReference>
<reference evidence="7" key="1">
    <citation type="journal article" date="2019" name="Int. J. Syst. Evol. Microbiol.">
        <title>The Global Catalogue of Microorganisms (GCM) 10K type strain sequencing project: providing services to taxonomists for standard genome sequencing and annotation.</title>
        <authorList>
            <consortium name="The Broad Institute Genomics Platform"/>
            <consortium name="The Broad Institute Genome Sequencing Center for Infectious Disease"/>
            <person name="Wu L."/>
            <person name="Ma J."/>
        </authorList>
    </citation>
    <scope>NUCLEOTIDE SEQUENCE [LARGE SCALE GENOMIC DNA]</scope>
    <source>
        <strain evidence="7">CCUG 46385</strain>
    </source>
</reference>
<dbReference type="InterPro" id="IPR018490">
    <property type="entry name" value="cNMP-bd_dom_sf"/>
</dbReference>
<comment type="caution">
    <text evidence="6">The sequence shown here is derived from an EMBL/GenBank/DDBJ whole genome shotgun (WGS) entry which is preliminary data.</text>
</comment>
<dbReference type="InterPro" id="IPR012318">
    <property type="entry name" value="HTH_CRP"/>
</dbReference>
<dbReference type="SMART" id="SM00100">
    <property type="entry name" value="cNMP"/>
    <property type="match status" value="1"/>
</dbReference>
<evidence type="ECO:0000313" key="6">
    <source>
        <dbReference type="EMBL" id="MFC4803622.1"/>
    </source>
</evidence>
<dbReference type="InterPro" id="IPR050397">
    <property type="entry name" value="Env_Response_Regulators"/>
</dbReference>
<dbReference type="PANTHER" id="PTHR24567">
    <property type="entry name" value="CRP FAMILY TRANSCRIPTIONAL REGULATORY PROTEIN"/>
    <property type="match status" value="1"/>
</dbReference>
<evidence type="ECO:0000256" key="3">
    <source>
        <dbReference type="ARBA" id="ARBA00023163"/>
    </source>
</evidence>